<dbReference type="RefSeq" id="WP_188682903.1">
    <property type="nucleotide sequence ID" value="NZ_BMIS01000002.1"/>
</dbReference>
<feature type="transmembrane region" description="Helical" evidence="2">
    <location>
        <begin position="137"/>
        <end position="159"/>
    </location>
</feature>
<name>A0A917AQT3_9MICC</name>
<keyword evidence="2" id="KW-0812">Transmembrane</keyword>
<keyword evidence="2" id="KW-0472">Membrane</keyword>
<feature type="transmembrane region" description="Helical" evidence="2">
    <location>
        <begin position="101"/>
        <end position="125"/>
    </location>
</feature>
<accession>A0A917AQT3</accession>
<dbReference type="AlphaFoldDB" id="A0A917AQT3"/>
<feature type="domain" description="DUF1468" evidence="3">
    <location>
        <begin position="31"/>
        <end position="164"/>
    </location>
</feature>
<keyword evidence="2" id="KW-1133">Transmembrane helix</keyword>
<reference evidence="4" key="1">
    <citation type="journal article" date="2014" name="Int. J. Syst. Evol. Microbiol.">
        <title>Complete genome sequence of Corynebacterium casei LMG S-19264T (=DSM 44701T), isolated from a smear-ripened cheese.</title>
        <authorList>
            <consortium name="US DOE Joint Genome Institute (JGI-PGF)"/>
            <person name="Walter F."/>
            <person name="Albersmeier A."/>
            <person name="Kalinowski J."/>
            <person name="Ruckert C."/>
        </authorList>
    </citation>
    <scope>NUCLEOTIDE SEQUENCE</scope>
    <source>
        <strain evidence="4">CGMCC 1.15388</strain>
    </source>
</reference>
<reference evidence="4" key="2">
    <citation type="submission" date="2020-09" db="EMBL/GenBank/DDBJ databases">
        <authorList>
            <person name="Sun Q."/>
            <person name="Zhou Y."/>
        </authorList>
    </citation>
    <scope>NUCLEOTIDE SEQUENCE</scope>
    <source>
        <strain evidence="4">CGMCC 1.15388</strain>
    </source>
</reference>
<dbReference type="EMBL" id="BMIS01000002">
    <property type="protein sequence ID" value="GGE63431.1"/>
    <property type="molecule type" value="Genomic_DNA"/>
</dbReference>
<dbReference type="InterPro" id="IPR009936">
    <property type="entry name" value="DUF1468"/>
</dbReference>
<evidence type="ECO:0000256" key="2">
    <source>
        <dbReference type="SAM" id="Phobius"/>
    </source>
</evidence>
<comment type="caution">
    <text evidence="4">The sequence shown here is derived from an EMBL/GenBank/DDBJ whole genome shotgun (WGS) entry which is preliminary data.</text>
</comment>
<feature type="region of interest" description="Disordered" evidence="1">
    <location>
        <begin position="1"/>
        <end position="24"/>
    </location>
</feature>
<organism evidence="4 5">
    <name type="scientific">Nesterenkonia cremea</name>
    <dbReference type="NCBI Taxonomy" id="1882340"/>
    <lineage>
        <taxon>Bacteria</taxon>
        <taxon>Bacillati</taxon>
        <taxon>Actinomycetota</taxon>
        <taxon>Actinomycetes</taxon>
        <taxon>Micrococcales</taxon>
        <taxon>Micrococcaceae</taxon>
        <taxon>Nesterenkonia</taxon>
    </lineage>
</organism>
<sequence>MSAQHAETPNTETEHSQTQPSTQVSRTADRVFAVVVLLLAAGLGLAALTFPAATQDSDPGTAALPWLITAALAVLGVLLLLRPQPSAVLPPASVRRTAAAILILTVVYAGLLDVLGFIPSTFAFLCCASRLMGGRRWLQILLVSALTAAALHLLFAGLLDVHLPAGLLEGVIP</sequence>
<feature type="transmembrane region" description="Helical" evidence="2">
    <location>
        <begin position="62"/>
        <end position="81"/>
    </location>
</feature>
<dbReference type="Pfam" id="PF07331">
    <property type="entry name" value="TctB"/>
    <property type="match status" value="1"/>
</dbReference>
<keyword evidence="5" id="KW-1185">Reference proteome</keyword>
<evidence type="ECO:0000313" key="4">
    <source>
        <dbReference type="EMBL" id="GGE63431.1"/>
    </source>
</evidence>
<proteinExistence type="predicted"/>
<gene>
    <name evidence="4" type="ORF">GCM10011401_08180</name>
</gene>
<protein>
    <recommendedName>
        <fullName evidence="3">DUF1468 domain-containing protein</fullName>
    </recommendedName>
</protein>
<evidence type="ECO:0000313" key="5">
    <source>
        <dbReference type="Proteomes" id="UP000633136"/>
    </source>
</evidence>
<evidence type="ECO:0000259" key="3">
    <source>
        <dbReference type="Pfam" id="PF07331"/>
    </source>
</evidence>
<evidence type="ECO:0000256" key="1">
    <source>
        <dbReference type="SAM" id="MobiDB-lite"/>
    </source>
</evidence>
<dbReference type="Proteomes" id="UP000633136">
    <property type="component" value="Unassembled WGS sequence"/>
</dbReference>
<feature type="transmembrane region" description="Helical" evidence="2">
    <location>
        <begin position="31"/>
        <end position="50"/>
    </location>
</feature>